<comment type="subunit">
    <text evidence="2">Interacts with sigma-54.</text>
</comment>
<dbReference type="SMART" id="SM00382">
    <property type="entry name" value="AAA"/>
    <property type="match status" value="1"/>
</dbReference>
<dbReference type="PANTHER" id="PTHR32071">
    <property type="entry name" value="TRANSCRIPTIONAL REGULATORY PROTEIN"/>
    <property type="match status" value="1"/>
</dbReference>
<dbReference type="Pfam" id="PF00158">
    <property type="entry name" value="Sigma54_activat"/>
    <property type="match status" value="1"/>
</dbReference>
<evidence type="ECO:0000256" key="2">
    <source>
        <dbReference type="ARBA" id="ARBA00011135"/>
    </source>
</evidence>
<evidence type="ECO:0000256" key="5">
    <source>
        <dbReference type="ARBA" id="ARBA00022741"/>
    </source>
</evidence>
<keyword evidence="7" id="KW-0902">Two-component regulatory system</keyword>
<accession>A0A1I3BDA9</accession>
<feature type="modified residue" description="4-aspartylphosphate" evidence="12">
    <location>
        <position position="57"/>
    </location>
</feature>
<dbReference type="Pfam" id="PF02954">
    <property type="entry name" value="HTH_8"/>
    <property type="match status" value="1"/>
</dbReference>
<keyword evidence="4 12" id="KW-0597">Phosphoprotein</keyword>
<dbReference type="InterPro" id="IPR002078">
    <property type="entry name" value="Sigma_54_int"/>
</dbReference>
<dbReference type="InterPro" id="IPR027417">
    <property type="entry name" value="P-loop_NTPase"/>
</dbReference>
<dbReference type="SUPFAM" id="SSF46689">
    <property type="entry name" value="Homeodomain-like"/>
    <property type="match status" value="1"/>
</dbReference>
<evidence type="ECO:0000256" key="11">
    <source>
        <dbReference type="ARBA" id="ARBA00023163"/>
    </source>
</evidence>
<dbReference type="InterPro" id="IPR058031">
    <property type="entry name" value="AAA_lid_NorR"/>
</dbReference>
<evidence type="ECO:0000256" key="1">
    <source>
        <dbReference type="ARBA" id="ARBA00002167"/>
    </source>
</evidence>
<feature type="domain" description="Response regulatory" evidence="14">
    <location>
        <begin position="5"/>
        <end position="122"/>
    </location>
</feature>
<dbReference type="PANTHER" id="PTHR32071:SF57">
    <property type="entry name" value="C4-DICARBOXYLATE TRANSPORT TRANSCRIPTIONAL REGULATORY PROTEIN DCTD"/>
    <property type="match status" value="1"/>
</dbReference>
<dbReference type="SUPFAM" id="SSF52540">
    <property type="entry name" value="P-loop containing nucleoside triphosphate hydrolases"/>
    <property type="match status" value="1"/>
</dbReference>
<dbReference type="Gene3D" id="3.40.50.2300">
    <property type="match status" value="1"/>
</dbReference>
<evidence type="ECO:0000313" key="16">
    <source>
        <dbReference type="Proteomes" id="UP000199377"/>
    </source>
</evidence>
<proteinExistence type="predicted"/>
<dbReference type="FunFam" id="3.40.50.300:FF:000006">
    <property type="entry name" value="DNA-binding transcriptional regulator NtrC"/>
    <property type="match status" value="1"/>
</dbReference>
<dbReference type="GO" id="GO:0000160">
    <property type="term" value="P:phosphorelay signal transduction system"/>
    <property type="evidence" value="ECO:0007669"/>
    <property type="project" value="UniProtKB-KW"/>
</dbReference>
<evidence type="ECO:0000256" key="4">
    <source>
        <dbReference type="ARBA" id="ARBA00022553"/>
    </source>
</evidence>
<keyword evidence="16" id="KW-1185">Reference proteome</keyword>
<evidence type="ECO:0000256" key="3">
    <source>
        <dbReference type="ARBA" id="ARBA00015308"/>
    </source>
</evidence>
<dbReference type="GO" id="GO:0043565">
    <property type="term" value="F:sequence-specific DNA binding"/>
    <property type="evidence" value="ECO:0007669"/>
    <property type="project" value="InterPro"/>
</dbReference>
<dbReference type="SUPFAM" id="SSF52172">
    <property type="entry name" value="CheY-like"/>
    <property type="match status" value="1"/>
</dbReference>
<dbReference type="InterPro" id="IPR025944">
    <property type="entry name" value="Sigma_54_int_dom_CS"/>
</dbReference>
<reference evidence="15 16" key="1">
    <citation type="submission" date="2016-10" db="EMBL/GenBank/DDBJ databases">
        <authorList>
            <person name="de Groot N.N."/>
        </authorList>
    </citation>
    <scope>NUCLEOTIDE SEQUENCE [LARGE SCALE GENOMIC DNA]</scope>
    <source>
        <strain evidence="15 16">CGMCC 1.11030</strain>
    </source>
</reference>
<dbReference type="Pfam" id="PF25601">
    <property type="entry name" value="AAA_lid_14"/>
    <property type="match status" value="1"/>
</dbReference>
<feature type="domain" description="Sigma-54 factor interaction" evidence="13">
    <location>
        <begin position="146"/>
        <end position="372"/>
    </location>
</feature>
<evidence type="ECO:0000256" key="7">
    <source>
        <dbReference type="ARBA" id="ARBA00023012"/>
    </source>
</evidence>
<name>A0A1I3BDA9_9RHOB</name>
<dbReference type="GO" id="GO:0006355">
    <property type="term" value="P:regulation of DNA-templated transcription"/>
    <property type="evidence" value="ECO:0007669"/>
    <property type="project" value="InterPro"/>
</dbReference>
<dbReference type="InterPro" id="IPR003593">
    <property type="entry name" value="AAA+_ATPase"/>
</dbReference>
<evidence type="ECO:0000313" key="15">
    <source>
        <dbReference type="EMBL" id="SFH60295.1"/>
    </source>
</evidence>
<evidence type="ECO:0000256" key="8">
    <source>
        <dbReference type="ARBA" id="ARBA00023015"/>
    </source>
</evidence>
<dbReference type="InterPro" id="IPR002197">
    <property type="entry name" value="HTH_Fis"/>
</dbReference>
<dbReference type="InterPro" id="IPR001789">
    <property type="entry name" value="Sig_transdc_resp-reg_receiver"/>
</dbReference>
<dbReference type="OrthoDB" id="9802388at2"/>
<dbReference type="CDD" id="cd00009">
    <property type="entry name" value="AAA"/>
    <property type="match status" value="1"/>
</dbReference>
<dbReference type="Gene3D" id="3.40.50.300">
    <property type="entry name" value="P-loop containing nucleotide triphosphate hydrolases"/>
    <property type="match status" value="1"/>
</dbReference>
<dbReference type="InterPro" id="IPR025943">
    <property type="entry name" value="Sigma_54_int_dom_ATP-bd_2"/>
</dbReference>
<dbReference type="GO" id="GO:0005524">
    <property type="term" value="F:ATP binding"/>
    <property type="evidence" value="ECO:0007669"/>
    <property type="project" value="UniProtKB-KW"/>
</dbReference>
<dbReference type="EMBL" id="FOQH01000001">
    <property type="protein sequence ID" value="SFH60295.1"/>
    <property type="molecule type" value="Genomic_DNA"/>
</dbReference>
<keyword evidence="9" id="KW-0238">DNA-binding</keyword>
<comment type="function">
    <text evidence="1">Required for activation of most nif operons, which are directly involved in nitrogen fixation.</text>
</comment>
<keyword evidence="10" id="KW-0010">Activator</keyword>
<keyword evidence="6" id="KW-0067">ATP-binding</keyword>
<evidence type="ECO:0000256" key="12">
    <source>
        <dbReference type="PROSITE-ProRule" id="PRU00169"/>
    </source>
</evidence>
<dbReference type="InterPro" id="IPR011006">
    <property type="entry name" value="CheY-like_superfamily"/>
</dbReference>
<dbReference type="PROSITE" id="PS50110">
    <property type="entry name" value="RESPONSE_REGULATORY"/>
    <property type="match status" value="1"/>
</dbReference>
<keyword evidence="5" id="KW-0547">Nucleotide-binding</keyword>
<gene>
    <name evidence="15" type="ORF">SAMN05216258_1019</name>
</gene>
<keyword evidence="8" id="KW-0805">Transcription regulation</keyword>
<dbReference type="Gene3D" id="1.10.8.60">
    <property type="match status" value="1"/>
</dbReference>
<evidence type="ECO:0000256" key="10">
    <source>
        <dbReference type="ARBA" id="ARBA00023159"/>
    </source>
</evidence>
<dbReference type="PROSITE" id="PS00688">
    <property type="entry name" value="SIGMA54_INTERACT_3"/>
    <property type="match status" value="1"/>
</dbReference>
<dbReference type="STRING" id="1114924.SAMN05216258_1019"/>
<evidence type="ECO:0000259" key="14">
    <source>
        <dbReference type="PROSITE" id="PS50110"/>
    </source>
</evidence>
<dbReference type="RefSeq" id="WP_092856448.1">
    <property type="nucleotide sequence ID" value="NZ_FOQH01000001.1"/>
</dbReference>
<protein>
    <recommendedName>
        <fullName evidence="3">Nif-specific regulatory protein</fullName>
    </recommendedName>
</protein>
<dbReference type="PROSITE" id="PS00676">
    <property type="entry name" value="SIGMA54_INTERACT_2"/>
    <property type="match status" value="1"/>
</dbReference>
<dbReference type="Proteomes" id="UP000199377">
    <property type="component" value="Unassembled WGS sequence"/>
</dbReference>
<evidence type="ECO:0000256" key="9">
    <source>
        <dbReference type="ARBA" id="ARBA00023125"/>
    </source>
</evidence>
<dbReference type="AlphaFoldDB" id="A0A1I3BDA9"/>
<evidence type="ECO:0000259" key="13">
    <source>
        <dbReference type="PROSITE" id="PS50045"/>
    </source>
</evidence>
<sequence length="446" mass="47826">MSAARLHIVDDDADHLAALADLLDAAGYAVRGFAAAADLLAAMDDPPDMPPDMVISDLRMPGMDGIGLLRALRERALGVPVVLLTGHGDVAHAVEAMRAGAEDFLEKPYDSAHLLSVIRRTVEAQAARREVTRLQQVLCQRDQGTILGKSRAMRAFRERIAALASVDLDVVVTGETGTGKELAARAIHAGSARAEGPFVALNCAALPEAMAETILFGHGRGALAHDAEGRAGKLEAAHGGTLMLDEVEAMPPSIQAKLLRVLQERAVERIGETAPRPLDIRVIAASKASLRLVEGFRSDLFFRLAGTELATPTLREAGEDIPLIFAHYAQLAARRYGRPDPDLPWLLQQKLRRLAWPGNVRELKASAEAYALGLFEMPRRAAAAAGPMTLAERVAEFEAREIAAVLAARSGNTLRASEALGIPRRTLNDKMRRYGLTADPAAEDLG</sequence>
<dbReference type="PROSITE" id="PS50045">
    <property type="entry name" value="SIGMA54_INTERACT_4"/>
    <property type="match status" value="1"/>
</dbReference>
<dbReference type="SMART" id="SM00448">
    <property type="entry name" value="REC"/>
    <property type="match status" value="1"/>
</dbReference>
<organism evidence="15 16">
    <name type="scientific">Albimonas pacifica</name>
    <dbReference type="NCBI Taxonomy" id="1114924"/>
    <lineage>
        <taxon>Bacteria</taxon>
        <taxon>Pseudomonadati</taxon>
        <taxon>Pseudomonadota</taxon>
        <taxon>Alphaproteobacteria</taxon>
        <taxon>Rhodobacterales</taxon>
        <taxon>Paracoccaceae</taxon>
        <taxon>Albimonas</taxon>
    </lineage>
</organism>
<dbReference type="InterPro" id="IPR009057">
    <property type="entry name" value="Homeodomain-like_sf"/>
</dbReference>
<keyword evidence="11" id="KW-0804">Transcription</keyword>
<dbReference type="Pfam" id="PF00072">
    <property type="entry name" value="Response_reg"/>
    <property type="match status" value="1"/>
</dbReference>
<dbReference type="FunFam" id="3.40.50.2300:FF:000018">
    <property type="entry name" value="DNA-binding transcriptional regulator NtrC"/>
    <property type="match status" value="1"/>
</dbReference>
<dbReference type="Gene3D" id="1.10.10.60">
    <property type="entry name" value="Homeodomain-like"/>
    <property type="match status" value="1"/>
</dbReference>
<dbReference type="PRINTS" id="PR01590">
    <property type="entry name" value="HTHFIS"/>
</dbReference>
<evidence type="ECO:0000256" key="6">
    <source>
        <dbReference type="ARBA" id="ARBA00022840"/>
    </source>
</evidence>